<comment type="caution">
    <text evidence="2">The sequence shown here is derived from an EMBL/GenBank/DDBJ whole genome shotgun (WGS) entry which is preliminary data.</text>
</comment>
<dbReference type="EMBL" id="CALLCH030000001">
    <property type="protein sequence ID" value="CAI4210945.1"/>
    <property type="molecule type" value="Genomic_DNA"/>
</dbReference>
<gene>
    <name evidence="2" type="ORF">PPNO1_LOCUS741</name>
</gene>
<accession>A0A9P1GVB0</accession>
<dbReference type="Pfam" id="PF09962">
    <property type="entry name" value="DUF2196"/>
    <property type="match status" value="1"/>
</dbReference>
<feature type="region of interest" description="Disordered" evidence="1">
    <location>
        <begin position="78"/>
        <end position="97"/>
    </location>
</feature>
<name>A0A9P1GVB0_9PEZI</name>
<evidence type="ECO:0000313" key="2">
    <source>
        <dbReference type="EMBL" id="CAI4210945.1"/>
    </source>
</evidence>
<dbReference type="Proteomes" id="UP000838763">
    <property type="component" value="Unassembled WGS sequence"/>
</dbReference>
<proteinExistence type="predicted"/>
<dbReference type="AlphaFoldDB" id="A0A9P1GVB0"/>
<evidence type="ECO:0000256" key="1">
    <source>
        <dbReference type="SAM" id="MobiDB-lite"/>
    </source>
</evidence>
<organism evidence="2 3">
    <name type="scientific">Parascedosporium putredinis</name>
    <dbReference type="NCBI Taxonomy" id="1442378"/>
    <lineage>
        <taxon>Eukaryota</taxon>
        <taxon>Fungi</taxon>
        <taxon>Dikarya</taxon>
        <taxon>Ascomycota</taxon>
        <taxon>Pezizomycotina</taxon>
        <taxon>Sordariomycetes</taxon>
        <taxon>Hypocreomycetidae</taxon>
        <taxon>Microascales</taxon>
        <taxon>Microascaceae</taxon>
        <taxon>Parascedosporium</taxon>
    </lineage>
</organism>
<keyword evidence="3" id="KW-1185">Reference proteome</keyword>
<protein>
    <submittedName>
        <fullName evidence="2">Uncharacterized protein</fullName>
    </submittedName>
</protein>
<sequence>MSRPFANAAARRVPTVSEVVAGARVNIVLKADQPTGRTVAGTPQRRRLRPQQPEMRKVSWTLFCARRVVDQASGCDGKVAAGAAMTGTKGRRGRKSG</sequence>
<feature type="compositionally biased region" description="Low complexity" evidence="1">
    <location>
        <begin position="78"/>
        <end position="88"/>
    </location>
</feature>
<reference evidence="2" key="1">
    <citation type="submission" date="2022-11" db="EMBL/GenBank/DDBJ databases">
        <authorList>
            <person name="Scott C."/>
            <person name="Bruce N."/>
        </authorList>
    </citation>
    <scope>NUCLEOTIDE SEQUENCE</scope>
</reference>
<evidence type="ECO:0000313" key="3">
    <source>
        <dbReference type="Proteomes" id="UP000838763"/>
    </source>
</evidence>
<dbReference type="InterPro" id="IPR019240">
    <property type="entry name" value="DUF2196"/>
</dbReference>
<dbReference type="OrthoDB" id="20105at2759"/>